<organism evidence="1 2">
    <name type="scientific">Durusdinium trenchii</name>
    <dbReference type="NCBI Taxonomy" id="1381693"/>
    <lineage>
        <taxon>Eukaryota</taxon>
        <taxon>Sar</taxon>
        <taxon>Alveolata</taxon>
        <taxon>Dinophyceae</taxon>
        <taxon>Suessiales</taxon>
        <taxon>Symbiodiniaceae</taxon>
        <taxon>Durusdinium</taxon>
    </lineage>
</organism>
<comment type="caution">
    <text evidence="1">The sequence shown here is derived from an EMBL/GenBank/DDBJ whole genome shotgun (WGS) entry which is preliminary data.</text>
</comment>
<accession>A0ABP0JUB0</accession>
<reference evidence="1 2" key="1">
    <citation type="submission" date="2024-02" db="EMBL/GenBank/DDBJ databases">
        <authorList>
            <person name="Chen Y."/>
            <person name="Shah S."/>
            <person name="Dougan E. K."/>
            <person name="Thang M."/>
            <person name="Chan C."/>
        </authorList>
    </citation>
    <scope>NUCLEOTIDE SEQUENCE [LARGE SCALE GENOMIC DNA]</scope>
</reference>
<dbReference type="EMBL" id="CAXAMM010008635">
    <property type="protein sequence ID" value="CAK9017978.1"/>
    <property type="molecule type" value="Genomic_DNA"/>
</dbReference>
<dbReference type="Proteomes" id="UP001642464">
    <property type="component" value="Unassembled WGS sequence"/>
</dbReference>
<proteinExistence type="predicted"/>
<protein>
    <submittedName>
        <fullName evidence="1">Uncharacterized protein</fullName>
    </submittedName>
</protein>
<evidence type="ECO:0000313" key="2">
    <source>
        <dbReference type="Proteomes" id="UP001642464"/>
    </source>
</evidence>
<gene>
    <name evidence="1" type="ORF">SCF082_LOCUS13895</name>
</gene>
<evidence type="ECO:0000313" key="1">
    <source>
        <dbReference type="EMBL" id="CAK9017978.1"/>
    </source>
</evidence>
<name>A0ABP0JUB0_9DINO</name>
<sequence>MVETSRVETQRRAMFLGMMAASVPTQANADTKSAANKLKECEAEVNRILGGLSTSASNVLAMTPAQVGEVNTRGPPKMGSFESSDGPCSASVLRTAAEALAKSPPSGLNRQEREKLEAGPKRIVEAREAIVEANKQKQGARLFGLLRELLDITPVAVEEAVNATWHAWVQPRLATKALSELAARRKGQVAAQVLAAMQKGAAETSTFHYNAVMNACSTSSLWQTVMMVAGRYDTLSTKDKDVKAPGGL</sequence>
<keyword evidence="2" id="KW-1185">Reference proteome</keyword>